<keyword evidence="2" id="KW-0689">Ribosomal protein</keyword>
<organism evidence="6 7">
    <name type="scientific">Chlamydomonas reinhardtii</name>
    <name type="common">Chlamydomonas smithii</name>
    <dbReference type="NCBI Taxonomy" id="3055"/>
    <lineage>
        <taxon>Eukaryota</taxon>
        <taxon>Viridiplantae</taxon>
        <taxon>Chlorophyta</taxon>
        <taxon>core chlorophytes</taxon>
        <taxon>Chlorophyceae</taxon>
        <taxon>CS clade</taxon>
        <taxon>Chlamydomonadales</taxon>
        <taxon>Chlamydomonadaceae</taxon>
        <taxon>Chlamydomonas</taxon>
    </lineage>
</organism>
<evidence type="ECO:0000256" key="4">
    <source>
        <dbReference type="ARBA" id="ARBA00035274"/>
    </source>
</evidence>
<dbReference type="NCBIfam" id="TIGR01030">
    <property type="entry name" value="rpmH_bact"/>
    <property type="match status" value="1"/>
</dbReference>
<keyword evidence="7" id="KW-1185">Reference proteome</keyword>
<evidence type="ECO:0000313" key="7">
    <source>
        <dbReference type="Proteomes" id="UP000006906"/>
    </source>
</evidence>
<evidence type="ECO:0000256" key="2">
    <source>
        <dbReference type="ARBA" id="ARBA00022980"/>
    </source>
</evidence>
<reference evidence="8" key="2">
    <citation type="journal article" date="2021" name="Nat. Commun.">
        <title>How to build a ribosome from RNA fragments in Chlamydomonas mitochondria.</title>
        <authorList>
            <person name="Waltz F."/>
            <person name="Salinas-Giege T."/>
            <person name="Englmeier R."/>
            <person name="Meichel H."/>
            <person name="Soufari H."/>
            <person name="Kuhn L."/>
            <person name="Pfeffer S."/>
            <person name="Forster F."/>
            <person name="Engel B.D."/>
            <person name="Giege P."/>
            <person name="Drouard L."/>
            <person name="Hashem Y."/>
        </authorList>
    </citation>
    <scope>STRUCTURE BY ELECTRON MICROSCOPY (3.00 ANGSTROMS)</scope>
</reference>
<dbReference type="GeneID" id="66056140"/>
<evidence type="ECO:0000256" key="1">
    <source>
        <dbReference type="ARBA" id="ARBA00010111"/>
    </source>
</evidence>
<dbReference type="Gramene" id="PNW72852">
    <property type="protein sequence ID" value="PNW72852"/>
    <property type="gene ID" value="CHLRE_14g608970v5"/>
</dbReference>
<sequence length="280" mass="29606">MASSSSVIARAGQYGSLLLQGPALSQATSNLGSLFSSTQAPPSADLSFSERSSFALERLDTLTASSSGRQHASGDAGLFVGFGGGAGGPLTAAHDSGLAPTICLWDSRLVSFDVSRLLAEAHRGRHQPQTLSAQQPQLSHQELLGAHQHLPRLQMHLGGADGVTPRLQLHAPLTPPELWAPHVLPGAPRPLQPHQPHQPPAPAGLPATPAPAPAPAPPAPGGPAPAPLRCGNRGNTYQPSRRKRVNRHGLEKRLSTPQGREVLLRRLRKGRWRITVDSFR</sequence>
<dbReference type="EMDB" id="EMD-13480"/>
<keyword evidence="8" id="KW-0002">3D-structure</keyword>
<name>A0A2K3CX36_CHLRE</name>
<reference evidence="6 7" key="1">
    <citation type="journal article" date="2007" name="Science">
        <title>The Chlamydomonas genome reveals the evolution of key animal and plant functions.</title>
        <authorList>
            <person name="Merchant S.S."/>
            <person name="Prochnik S.E."/>
            <person name="Vallon O."/>
            <person name="Harris E.H."/>
            <person name="Karpowicz S.J."/>
            <person name="Witman G.B."/>
            <person name="Terry A."/>
            <person name="Salamov A."/>
            <person name="Fritz-Laylin L.K."/>
            <person name="Marechal-Drouard L."/>
            <person name="Marshall W.F."/>
            <person name="Qu L.H."/>
            <person name="Nelson D.R."/>
            <person name="Sanderfoot A.A."/>
            <person name="Spalding M.H."/>
            <person name="Kapitonov V.V."/>
            <person name="Ren Q."/>
            <person name="Ferris P."/>
            <person name="Lindquist E."/>
            <person name="Shapiro H."/>
            <person name="Lucas S.M."/>
            <person name="Grimwood J."/>
            <person name="Schmutz J."/>
            <person name="Cardol P."/>
            <person name="Cerutti H."/>
            <person name="Chanfreau G."/>
            <person name="Chen C.L."/>
            <person name="Cognat V."/>
            <person name="Croft M.T."/>
            <person name="Dent R."/>
            <person name="Dutcher S."/>
            <person name="Fernandez E."/>
            <person name="Fukuzawa H."/>
            <person name="Gonzalez-Ballester D."/>
            <person name="Gonzalez-Halphen D."/>
            <person name="Hallmann A."/>
            <person name="Hanikenne M."/>
            <person name="Hippler M."/>
            <person name="Inwood W."/>
            <person name="Jabbari K."/>
            <person name="Kalanon M."/>
            <person name="Kuras R."/>
            <person name="Lefebvre P.A."/>
            <person name="Lemaire S.D."/>
            <person name="Lobanov A.V."/>
            <person name="Lohr M."/>
            <person name="Manuell A."/>
            <person name="Meier I."/>
            <person name="Mets L."/>
            <person name="Mittag M."/>
            <person name="Mittelmeier T."/>
            <person name="Moroney J.V."/>
            <person name="Moseley J."/>
            <person name="Napoli C."/>
            <person name="Nedelcu A.M."/>
            <person name="Niyogi K."/>
            <person name="Novoselov S.V."/>
            <person name="Paulsen I.T."/>
            <person name="Pazour G."/>
            <person name="Purton S."/>
            <person name="Ral J.P."/>
            <person name="Riano-Pachon D.M."/>
            <person name="Riekhof W."/>
            <person name="Rymarquis L."/>
            <person name="Schroda M."/>
            <person name="Stern D."/>
            <person name="Umen J."/>
            <person name="Willows R."/>
            <person name="Wilson N."/>
            <person name="Zimmer S.L."/>
            <person name="Allmer J."/>
            <person name="Balk J."/>
            <person name="Bisova K."/>
            <person name="Chen C.J."/>
            <person name="Elias M."/>
            <person name="Gendler K."/>
            <person name="Hauser C."/>
            <person name="Lamb M.R."/>
            <person name="Ledford H."/>
            <person name="Long J.C."/>
            <person name="Minagawa J."/>
            <person name="Page M.D."/>
            <person name="Pan J."/>
            <person name="Pootakham W."/>
            <person name="Roje S."/>
            <person name="Rose A."/>
            <person name="Stahlberg E."/>
            <person name="Terauchi A.M."/>
            <person name="Yang P."/>
            <person name="Ball S."/>
            <person name="Bowler C."/>
            <person name="Dieckmann C.L."/>
            <person name="Gladyshev V.N."/>
            <person name="Green P."/>
            <person name="Jorgensen R."/>
            <person name="Mayfield S."/>
            <person name="Mueller-Roeber B."/>
            <person name="Rajamani S."/>
            <person name="Sayre R.T."/>
            <person name="Brokstein P."/>
            <person name="Dubchak I."/>
            <person name="Goodstein D."/>
            <person name="Hornick L."/>
            <person name="Huang Y.W."/>
            <person name="Jhaveri J."/>
            <person name="Luo Y."/>
            <person name="Martinez D."/>
            <person name="Ngau W.C."/>
            <person name="Otillar B."/>
            <person name="Poliakov A."/>
            <person name="Porter A."/>
            <person name="Szajkowski L."/>
            <person name="Werner G."/>
            <person name="Zhou K."/>
            <person name="Grigoriev I.V."/>
            <person name="Rokhsar D.S."/>
            <person name="Grossman A.R."/>
        </authorList>
    </citation>
    <scope>NUCLEOTIDE SEQUENCE [LARGE SCALE GENOMIC DNA]</scope>
    <source>
        <strain evidence="7">CC-503</strain>
    </source>
</reference>
<dbReference type="RefSeq" id="XP_042916611.1">
    <property type="nucleotide sequence ID" value="XM_043069938.1"/>
</dbReference>
<dbReference type="Proteomes" id="UP000006906">
    <property type="component" value="Chromosome 14"/>
</dbReference>
<dbReference type="AlphaFoldDB" id="A0A2K3CX36"/>
<dbReference type="FunFam" id="1.10.287.3980:FF:000001">
    <property type="entry name" value="Mitochondrial ribosomal protein L34"/>
    <property type="match status" value="1"/>
</dbReference>
<dbReference type="HAMAP" id="MF_00391">
    <property type="entry name" value="Ribosomal_bL34"/>
    <property type="match status" value="1"/>
</dbReference>
<dbReference type="GO" id="GO:0005762">
    <property type="term" value="C:mitochondrial large ribosomal subunit"/>
    <property type="evidence" value="ECO:0000318"/>
    <property type="project" value="GO_Central"/>
</dbReference>
<evidence type="ECO:0000256" key="5">
    <source>
        <dbReference type="SAM" id="MobiDB-lite"/>
    </source>
</evidence>
<dbReference type="EMBL" id="CM008975">
    <property type="protein sequence ID" value="PNW72852.1"/>
    <property type="molecule type" value="Genomic_DNA"/>
</dbReference>
<dbReference type="GO" id="GO:0006412">
    <property type="term" value="P:translation"/>
    <property type="evidence" value="ECO:0007669"/>
    <property type="project" value="InterPro"/>
</dbReference>
<keyword evidence="3" id="KW-0687">Ribonucleoprotein</keyword>
<proteinExistence type="evidence at protein level"/>
<evidence type="ECO:0007829" key="8">
    <source>
        <dbReference type="PDB" id="7PKT"/>
    </source>
</evidence>
<dbReference type="Pfam" id="PF00468">
    <property type="entry name" value="Ribosomal_L34"/>
    <property type="match status" value="1"/>
</dbReference>
<accession>A0A2K3CX36</accession>
<protein>
    <recommendedName>
        <fullName evidence="4">Large ribosomal subunit protein bL34m</fullName>
    </recommendedName>
</protein>
<evidence type="ECO:0000256" key="3">
    <source>
        <dbReference type="ARBA" id="ARBA00023274"/>
    </source>
</evidence>
<gene>
    <name evidence="6" type="ORF">CHLRE_14g608970v5</name>
</gene>
<dbReference type="PDB" id="7PKT">
    <property type="method" value="EM"/>
    <property type="resolution" value="3.00 A"/>
    <property type="chains" value="A=1-280"/>
</dbReference>
<comment type="similarity">
    <text evidence="1">Belongs to the bacterial ribosomal protein bL34 family.</text>
</comment>
<dbReference type="InterPro" id="IPR000271">
    <property type="entry name" value="Ribosomal_bL34"/>
</dbReference>
<dbReference type="SMR" id="A0A2K3CX36"/>
<dbReference type="Gene3D" id="1.10.287.3980">
    <property type="match status" value="1"/>
</dbReference>
<dbReference type="PANTHER" id="PTHR14503">
    <property type="entry name" value="MITOCHONDRIAL RIBOSOMAL PROTEIN 34 FAMILY MEMBER"/>
    <property type="match status" value="1"/>
</dbReference>
<dbReference type="InParanoid" id="A0A2K3CX36"/>
<feature type="compositionally biased region" description="Pro residues" evidence="5">
    <location>
        <begin position="187"/>
        <end position="226"/>
    </location>
</feature>
<evidence type="ECO:0000313" key="6">
    <source>
        <dbReference type="EMBL" id="PNW72852.1"/>
    </source>
</evidence>
<dbReference type="STRING" id="3055.A0A2K3CX36"/>
<dbReference type="KEGG" id="cre:CHLRE_14g608970v5"/>
<dbReference type="PANTHER" id="PTHR14503:SF4">
    <property type="entry name" value="LARGE RIBOSOMAL SUBUNIT PROTEIN BL34M"/>
    <property type="match status" value="1"/>
</dbReference>
<dbReference type="OrthoDB" id="431691at2759"/>
<feature type="region of interest" description="Disordered" evidence="5">
    <location>
        <begin position="180"/>
        <end position="250"/>
    </location>
</feature>
<dbReference type="GO" id="GO:0003735">
    <property type="term" value="F:structural constituent of ribosome"/>
    <property type="evidence" value="ECO:0007669"/>
    <property type="project" value="InterPro"/>
</dbReference>